<protein>
    <submittedName>
        <fullName evidence="1">Uncharacterized protein</fullName>
    </submittedName>
</protein>
<dbReference type="Proteomes" id="UP000792457">
    <property type="component" value="Unassembled WGS sequence"/>
</dbReference>
<accession>A0A8K0P280</accession>
<reference evidence="1" key="1">
    <citation type="submission" date="2013-04" db="EMBL/GenBank/DDBJ databases">
        <authorList>
            <person name="Qu J."/>
            <person name="Murali S.C."/>
            <person name="Bandaranaike D."/>
            <person name="Bellair M."/>
            <person name="Blankenburg K."/>
            <person name="Chao H."/>
            <person name="Dinh H."/>
            <person name="Doddapaneni H."/>
            <person name="Downs B."/>
            <person name="Dugan-Rocha S."/>
            <person name="Elkadiri S."/>
            <person name="Gnanaolivu R.D."/>
            <person name="Hernandez B."/>
            <person name="Javaid M."/>
            <person name="Jayaseelan J.C."/>
            <person name="Lee S."/>
            <person name="Li M."/>
            <person name="Ming W."/>
            <person name="Munidasa M."/>
            <person name="Muniz J."/>
            <person name="Nguyen L."/>
            <person name="Ongeri F."/>
            <person name="Osuji N."/>
            <person name="Pu L.-L."/>
            <person name="Puazo M."/>
            <person name="Qu C."/>
            <person name="Quiroz J."/>
            <person name="Raj R."/>
            <person name="Weissenberger G."/>
            <person name="Xin Y."/>
            <person name="Zou X."/>
            <person name="Han Y."/>
            <person name="Richards S."/>
            <person name="Worley K."/>
            <person name="Muzny D."/>
            <person name="Gibbs R."/>
        </authorList>
    </citation>
    <scope>NUCLEOTIDE SEQUENCE</scope>
    <source>
        <strain evidence="1">Sampled in the wild</strain>
    </source>
</reference>
<organism evidence="1 2">
    <name type="scientific">Ladona fulva</name>
    <name type="common">Scarce chaser dragonfly</name>
    <name type="synonym">Libellula fulva</name>
    <dbReference type="NCBI Taxonomy" id="123851"/>
    <lineage>
        <taxon>Eukaryota</taxon>
        <taxon>Metazoa</taxon>
        <taxon>Ecdysozoa</taxon>
        <taxon>Arthropoda</taxon>
        <taxon>Hexapoda</taxon>
        <taxon>Insecta</taxon>
        <taxon>Pterygota</taxon>
        <taxon>Palaeoptera</taxon>
        <taxon>Odonata</taxon>
        <taxon>Epiprocta</taxon>
        <taxon>Anisoptera</taxon>
        <taxon>Libelluloidea</taxon>
        <taxon>Libellulidae</taxon>
        <taxon>Ladona</taxon>
    </lineage>
</organism>
<gene>
    <name evidence="1" type="ORF">J437_LFUL003882</name>
</gene>
<proteinExistence type="predicted"/>
<keyword evidence="2" id="KW-1185">Reference proteome</keyword>
<dbReference type="AlphaFoldDB" id="A0A8K0P280"/>
<dbReference type="OrthoDB" id="8192237at2759"/>
<evidence type="ECO:0000313" key="2">
    <source>
        <dbReference type="Proteomes" id="UP000792457"/>
    </source>
</evidence>
<reference evidence="1" key="2">
    <citation type="submission" date="2017-10" db="EMBL/GenBank/DDBJ databases">
        <title>Ladona fulva Genome sequencing and assembly.</title>
        <authorList>
            <person name="Murali S."/>
            <person name="Richards S."/>
            <person name="Bandaranaike D."/>
            <person name="Bellair M."/>
            <person name="Blankenburg K."/>
            <person name="Chao H."/>
            <person name="Dinh H."/>
            <person name="Doddapaneni H."/>
            <person name="Dugan-Rocha S."/>
            <person name="Elkadiri S."/>
            <person name="Gnanaolivu R."/>
            <person name="Hernandez B."/>
            <person name="Skinner E."/>
            <person name="Javaid M."/>
            <person name="Lee S."/>
            <person name="Li M."/>
            <person name="Ming W."/>
            <person name="Munidasa M."/>
            <person name="Muniz J."/>
            <person name="Nguyen L."/>
            <person name="Hughes D."/>
            <person name="Osuji N."/>
            <person name="Pu L.-L."/>
            <person name="Puazo M."/>
            <person name="Qu C."/>
            <person name="Quiroz J."/>
            <person name="Raj R."/>
            <person name="Weissenberger G."/>
            <person name="Xin Y."/>
            <person name="Zou X."/>
            <person name="Han Y."/>
            <person name="Worley K."/>
            <person name="Muzny D."/>
            <person name="Gibbs R."/>
        </authorList>
    </citation>
    <scope>NUCLEOTIDE SEQUENCE</scope>
    <source>
        <strain evidence="1">Sampled in the wild</strain>
    </source>
</reference>
<name>A0A8K0P280_LADFU</name>
<evidence type="ECO:0000313" key="1">
    <source>
        <dbReference type="EMBL" id="KAG8228409.1"/>
    </source>
</evidence>
<comment type="caution">
    <text evidence="1">The sequence shown here is derived from an EMBL/GenBank/DDBJ whole genome shotgun (WGS) entry which is preliminary data.</text>
</comment>
<dbReference type="EMBL" id="KZ308371">
    <property type="protein sequence ID" value="KAG8228409.1"/>
    <property type="molecule type" value="Genomic_DNA"/>
</dbReference>
<sequence>MRGLFKDRNKHGHNLLDTLRLEDEIGFRNFVRMSPVDFECLLEMVGPRISKKETNFRVPFSATNRLAVTLRFLASGDSYRYKTHVYIQNF</sequence>